<dbReference type="EMBL" id="JAMYJR010000007">
    <property type="protein sequence ID" value="MCO8270628.1"/>
    <property type="molecule type" value="Genomic_DNA"/>
</dbReference>
<comment type="catalytic activity">
    <reaction evidence="10">
        <text>L-threonyl-[protein] + FAD = FMN-L-threonyl-[protein] + AMP + H(+)</text>
        <dbReference type="Rhea" id="RHEA:36847"/>
        <dbReference type="Rhea" id="RHEA-COMP:11060"/>
        <dbReference type="Rhea" id="RHEA-COMP:11061"/>
        <dbReference type="ChEBI" id="CHEBI:15378"/>
        <dbReference type="ChEBI" id="CHEBI:30013"/>
        <dbReference type="ChEBI" id="CHEBI:57692"/>
        <dbReference type="ChEBI" id="CHEBI:74257"/>
        <dbReference type="ChEBI" id="CHEBI:456215"/>
        <dbReference type="EC" id="2.7.1.180"/>
    </reaction>
</comment>
<name>A0ABT1DJG7_9ACTN</name>
<reference evidence="11 12" key="1">
    <citation type="submission" date="2022-06" db="EMBL/GenBank/DDBJ databases">
        <title>New Species of the Genus Actinoplanes, ActinopZanes ferrugineus.</title>
        <authorList>
            <person name="Ding P."/>
        </authorList>
    </citation>
    <scope>NUCLEOTIDE SEQUENCE [LARGE SCALE GENOMIC DNA]</scope>
    <source>
        <strain evidence="11 12">TRM88003</strain>
    </source>
</reference>
<dbReference type="RefSeq" id="WP_253236764.1">
    <property type="nucleotide sequence ID" value="NZ_JAMYJR010000007.1"/>
</dbReference>
<evidence type="ECO:0000256" key="5">
    <source>
        <dbReference type="ARBA" id="ARBA00022679"/>
    </source>
</evidence>
<dbReference type="PANTHER" id="PTHR30040:SF2">
    <property type="entry name" value="FAD:PROTEIN FMN TRANSFERASE"/>
    <property type="match status" value="1"/>
</dbReference>
<dbReference type="SUPFAM" id="SSF143631">
    <property type="entry name" value="ApbE-like"/>
    <property type="match status" value="1"/>
</dbReference>
<sequence length="311" mass="32105">MPLVETLPVGADTAQWEVWGTTARVVTVVADKSGEAAALVRAELAAVDEACSRFREDSELSVACRSGRPVVVSPLLAMLVGAALTAARETSGDVDPTVGAAMCGLGYDRDFAALTGRPAAPAVRVFGSPSVRVFDSPDWRSVRLRGRELTVPDGVLLDLGATAKAVAADRAAARVFRELGVGVLVALGGDIATAGPAPDGGWRVLVQDGPEDPSCTVRLPGGAALATSSTVSRTWGRPGELLHHIVDPRTGRSASRVWRTVSVAAASCLRANTLTTAAIVRGQRAPALLGNAPSRLVTPALNVVRRGGWPA</sequence>
<evidence type="ECO:0000256" key="2">
    <source>
        <dbReference type="ARBA" id="ARBA00011955"/>
    </source>
</evidence>
<comment type="cofactor">
    <cofactor evidence="1">
        <name>Mg(2+)</name>
        <dbReference type="ChEBI" id="CHEBI:18420"/>
    </cofactor>
</comment>
<dbReference type="Proteomes" id="UP001523369">
    <property type="component" value="Unassembled WGS sequence"/>
</dbReference>
<comment type="caution">
    <text evidence="11">The sequence shown here is derived from an EMBL/GenBank/DDBJ whole genome shotgun (WGS) entry which is preliminary data.</text>
</comment>
<evidence type="ECO:0000313" key="12">
    <source>
        <dbReference type="Proteomes" id="UP001523369"/>
    </source>
</evidence>
<evidence type="ECO:0000256" key="3">
    <source>
        <dbReference type="ARBA" id="ARBA00016337"/>
    </source>
</evidence>
<evidence type="ECO:0000256" key="1">
    <source>
        <dbReference type="ARBA" id="ARBA00001946"/>
    </source>
</evidence>
<keyword evidence="4" id="KW-0285">Flavoprotein</keyword>
<accession>A0ABT1DJG7</accession>
<evidence type="ECO:0000256" key="7">
    <source>
        <dbReference type="ARBA" id="ARBA00022827"/>
    </source>
</evidence>
<evidence type="ECO:0000313" key="11">
    <source>
        <dbReference type="EMBL" id="MCO8270628.1"/>
    </source>
</evidence>
<evidence type="ECO:0000256" key="10">
    <source>
        <dbReference type="ARBA" id="ARBA00048540"/>
    </source>
</evidence>
<dbReference type="Pfam" id="PF02424">
    <property type="entry name" value="ApbE"/>
    <property type="match status" value="1"/>
</dbReference>
<keyword evidence="7" id="KW-0274">FAD</keyword>
<dbReference type="InterPro" id="IPR024932">
    <property type="entry name" value="ApbE"/>
</dbReference>
<keyword evidence="5 11" id="KW-0808">Transferase</keyword>
<dbReference type="Gene3D" id="3.10.520.10">
    <property type="entry name" value="ApbE-like domains"/>
    <property type="match status" value="1"/>
</dbReference>
<protein>
    <recommendedName>
        <fullName evidence="3">FAD:protein FMN transferase</fullName>
        <ecNumber evidence="2">2.7.1.180</ecNumber>
    </recommendedName>
    <alternativeName>
        <fullName evidence="9">Flavin transferase</fullName>
    </alternativeName>
</protein>
<dbReference type="GO" id="GO:0016740">
    <property type="term" value="F:transferase activity"/>
    <property type="evidence" value="ECO:0007669"/>
    <property type="project" value="UniProtKB-KW"/>
</dbReference>
<keyword evidence="6" id="KW-0479">Metal-binding</keyword>
<evidence type="ECO:0000256" key="6">
    <source>
        <dbReference type="ARBA" id="ARBA00022723"/>
    </source>
</evidence>
<organism evidence="11 12">
    <name type="scientific">Paractinoplanes aksuensis</name>
    <dbReference type="NCBI Taxonomy" id="2939490"/>
    <lineage>
        <taxon>Bacteria</taxon>
        <taxon>Bacillati</taxon>
        <taxon>Actinomycetota</taxon>
        <taxon>Actinomycetes</taxon>
        <taxon>Micromonosporales</taxon>
        <taxon>Micromonosporaceae</taxon>
        <taxon>Paractinoplanes</taxon>
    </lineage>
</organism>
<evidence type="ECO:0000256" key="4">
    <source>
        <dbReference type="ARBA" id="ARBA00022630"/>
    </source>
</evidence>
<evidence type="ECO:0000256" key="8">
    <source>
        <dbReference type="ARBA" id="ARBA00022842"/>
    </source>
</evidence>
<dbReference type="PANTHER" id="PTHR30040">
    <property type="entry name" value="THIAMINE BIOSYNTHESIS LIPOPROTEIN APBE"/>
    <property type="match status" value="1"/>
</dbReference>
<keyword evidence="12" id="KW-1185">Reference proteome</keyword>
<gene>
    <name evidence="11" type="ORF">M1L60_08455</name>
</gene>
<keyword evidence="8" id="KW-0460">Magnesium</keyword>
<evidence type="ECO:0000256" key="9">
    <source>
        <dbReference type="ARBA" id="ARBA00031306"/>
    </source>
</evidence>
<dbReference type="InterPro" id="IPR003374">
    <property type="entry name" value="ApbE-like_sf"/>
</dbReference>
<proteinExistence type="predicted"/>
<dbReference type="EC" id="2.7.1.180" evidence="2"/>